<comment type="caution">
    <text evidence="3">The sequence shown here is derived from an EMBL/GenBank/DDBJ whole genome shotgun (WGS) entry which is preliminary data.</text>
</comment>
<dbReference type="PANTHER" id="PTHR13947">
    <property type="entry name" value="GNAT FAMILY N-ACETYLTRANSFERASE"/>
    <property type="match status" value="1"/>
</dbReference>
<dbReference type="InterPro" id="IPR000182">
    <property type="entry name" value="GNAT_dom"/>
</dbReference>
<dbReference type="EC" id="2.3.1.-" evidence="4"/>
<dbReference type="RefSeq" id="WP_043100605.1">
    <property type="nucleotide sequence ID" value="NZ_JACHET010000001.1"/>
</dbReference>
<name>A0A099CWU4_9GAMM</name>
<evidence type="ECO:0000313" key="4">
    <source>
        <dbReference type="EMBL" id="MBB6183466.1"/>
    </source>
</evidence>
<keyword evidence="5" id="KW-1185">Reference proteome</keyword>
<gene>
    <name evidence="4" type="ORF">HNQ86_000811</name>
    <name evidence="3" type="ORF">LF63_0107015</name>
</gene>
<dbReference type="SUPFAM" id="SSF55729">
    <property type="entry name" value="Acyl-CoA N-acyltransferases (Nat)"/>
    <property type="match status" value="1"/>
</dbReference>
<dbReference type="EMBL" id="JROI01000010">
    <property type="protein sequence ID" value="KGI78102.1"/>
    <property type="molecule type" value="Genomic_DNA"/>
</dbReference>
<evidence type="ECO:0000313" key="5">
    <source>
        <dbReference type="Proteomes" id="UP000029708"/>
    </source>
</evidence>
<evidence type="ECO:0000313" key="6">
    <source>
        <dbReference type="Proteomes" id="UP000560000"/>
    </source>
</evidence>
<evidence type="ECO:0000313" key="3">
    <source>
        <dbReference type="EMBL" id="KGI78102.1"/>
    </source>
</evidence>
<evidence type="ECO:0000256" key="1">
    <source>
        <dbReference type="ARBA" id="ARBA00022679"/>
    </source>
</evidence>
<dbReference type="Pfam" id="PF00583">
    <property type="entry name" value="Acetyltransf_1"/>
    <property type="match status" value="1"/>
</dbReference>
<dbReference type="InterPro" id="IPR016181">
    <property type="entry name" value="Acyl_CoA_acyltransferase"/>
</dbReference>
<accession>A0A099CWU4</accession>
<dbReference type="EMBL" id="JACHET010000001">
    <property type="protein sequence ID" value="MBB6183466.1"/>
    <property type="molecule type" value="Genomic_DNA"/>
</dbReference>
<protein>
    <submittedName>
        <fullName evidence="3 4">Acetyltransferase</fullName>
        <ecNumber evidence="4">2.3.1.-</ecNumber>
    </submittedName>
</protein>
<dbReference type="CDD" id="cd04301">
    <property type="entry name" value="NAT_SF"/>
    <property type="match status" value="1"/>
</dbReference>
<dbReference type="GO" id="GO:0008080">
    <property type="term" value="F:N-acetyltransferase activity"/>
    <property type="evidence" value="ECO:0007669"/>
    <property type="project" value="InterPro"/>
</dbReference>
<dbReference type="OrthoDB" id="5419426at2"/>
<dbReference type="InterPro" id="IPR050769">
    <property type="entry name" value="NAT_camello-type"/>
</dbReference>
<feature type="domain" description="N-acetyltransferase" evidence="2">
    <location>
        <begin position="5"/>
        <end position="163"/>
    </location>
</feature>
<dbReference type="AlphaFoldDB" id="A0A099CWU4"/>
<keyword evidence="1 3" id="KW-0808">Transferase</keyword>
<dbReference type="HOGENOM" id="CLU_013985_11_2_6"/>
<proteinExistence type="predicted"/>
<dbReference type="Proteomes" id="UP000560000">
    <property type="component" value="Unassembled WGS sequence"/>
</dbReference>
<dbReference type="PANTHER" id="PTHR13947:SF37">
    <property type="entry name" value="LD18367P"/>
    <property type="match status" value="1"/>
</dbReference>
<reference evidence="3 5" key="1">
    <citation type="submission" date="2014-09" db="EMBL/GenBank/DDBJ databases">
        <title>Xanthomonadaceae 3.5X direct submission.</title>
        <authorList>
            <person name="Fang T."/>
            <person name="Wang H."/>
        </authorList>
    </citation>
    <scope>NUCLEOTIDE SEQUENCE [LARGE SCALE GENOMIC DNA]</scope>
    <source>
        <strain evidence="3 5">3.5X</strain>
    </source>
</reference>
<dbReference type="Proteomes" id="UP000029708">
    <property type="component" value="Unassembled WGS sequence"/>
</dbReference>
<dbReference type="Gene3D" id="3.40.630.30">
    <property type="match status" value="1"/>
</dbReference>
<keyword evidence="4" id="KW-0012">Acyltransferase</keyword>
<reference evidence="4 6" key="2">
    <citation type="submission" date="2020-08" db="EMBL/GenBank/DDBJ databases">
        <title>Genomic Encyclopedia of Type Strains, Phase IV (KMG-IV): sequencing the most valuable type-strain genomes for metagenomic binning, comparative biology and taxonomic classification.</title>
        <authorList>
            <person name="Goeker M."/>
        </authorList>
    </citation>
    <scope>NUCLEOTIDE SEQUENCE [LARGE SCALE GENOMIC DNA]</scope>
    <source>
        <strain evidence="4 6">DSM 107085</strain>
    </source>
</reference>
<sequence>MSEAFHIRPIQPIDNEVMAGVIRAVMPEFGAGGEGFAIHDPEVDGMHAAYATPGSAYFVVECEGKVMGGGGIGKLQGDDGTICELRKMYFLPELRGRGAGRALMTRCLQAARELGYRQCYIETLTGMDGAQALYLKSGFKRIPSRMGATGHFGCNLFYLRELDAETAA</sequence>
<evidence type="ECO:0000259" key="2">
    <source>
        <dbReference type="PROSITE" id="PS51186"/>
    </source>
</evidence>
<dbReference type="PROSITE" id="PS51186">
    <property type="entry name" value="GNAT"/>
    <property type="match status" value="1"/>
</dbReference>
<organism evidence="3 5">
    <name type="scientific">Oleiagrimonas soli</name>
    <dbReference type="NCBI Taxonomy" id="1543381"/>
    <lineage>
        <taxon>Bacteria</taxon>
        <taxon>Pseudomonadati</taxon>
        <taxon>Pseudomonadota</taxon>
        <taxon>Gammaproteobacteria</taxon>
        <taxon>Lysobacterales</taxon>
        <taxon>Rhodanobacteraceae</taxon>
        <taxon>Oleiagrimonas</taxon>
    </lineage>
</organism>
<dbReference type="STRING" id="1543381.LF63_0107015"/>